<organism evidence="9">
    <name type="scientific">Sipha flava</name>
    <name type="common">yellow sugarcane aphid</name>
    <dbReference type="NCBI Taxonomy" id="143950"/>
    <lineage>
        <taxon>Eukaryota</taxon>
        <taxon>Metazoa</taxon>
        <taxon>Ecdysozoa</taxon>
        <taxon>Arthropoda</taxon>
        <taxon>Hexapoda</taxon>
        <taxon>Insecta</taxon>
        <taxon>Pterygota</taxon>
        <taxon>Neoptera</taxon>
        <taxon>Paraneoptera</taxon>
        <taxon>Hemiptera</taxon>
        <taxon>Sternorrhyncha</taxon>
        <taxon>Aphidomorpha</taxon>
        <taxon>Aphidoidea</taxon>
        <taxon>Aphididae</taxon>
        <taxon>Sipha</taxon>
    </lineage>
</organism>
<reference evidence="9" key="1">
    <citation type="submission" date="2018-04" db="EMBL/GenBank/DDBJ databases">
        <title>Transcriptome assembly of Sipha flava.</title>
        <authorList>
            <person name="Scully E.D."/>
            <person name="Geib S.M."/>
            <person name="Palmer N.A."/>
            <person name="Koch K."/>
            <person name="Bradshaw J."/>
            <person name="Heng-Moss T."/>
            <person name="Sarath G."/>
        </authorList>
    </citation>
    <scope>NUCLEOTIDE SEQUENCE</scope>
</reference>
<keyword evidence="3" id="KW-0809">Transit peptide</keyword>
<dbReference type="Pfam" id="PF18699">
    <property type="entry name" value="MRPL52"/>
    <property type="match status" value="1"/>
</dbReference>
<evidence type="ECO:0000256" key="3">
    <source>
        <dbReference type="ARBA" id="ARBA00022946"/>
    </source>
</evidence>
<protein>
    <recommendedName>
        <fullName evidence="7">Large ribosomal subunit protein mL52</fullName>
    </recommendedName>
    <alternativeName>
        <fullName evidence="8">39S ribosomal protein L52, mitochondrial</fullName>
    </alternativeName>
</protein>
<proteinExistence type="inferred from homology"/>
<dbReference type="AlphaFoldDB" id="A0A2S2QUN6"/>
<dbReference type="EMBL" id="GGMS01012231">
    <property type="protein sequence ID" value="MBY81434.1"/>
    <property type="molecule type" value="Transcribed_RNA"/>
</dbReference>
<evidence type="ECO:0000256" key="7">
    <source>
        <dbReference type="ARBA" id="ARBA00035181"/>
    </source>
</evidence>
<evidence type="ECO:0000256" key="6">
    <source>
        <dbReference type="ARBA" id="ARBA00023274"/>
    </source>
</evidence>
<dbReference type="GO" id="GO:0032543">
    <property type="term" value="P:mitochondrial translation"/>
    <property type="evidence" value="ECO:0007669"/>
    <property type="project" value="InterPro"/>
</dbReference>
<evidence type="ECO:0000256" key="5">
    <source>
        <dbReference type="ARBA" id="ARBA00023128"/>
    </source>
</evidence>
<evidence type="ECO:0000256" key="1">
    <source>
        <dbReference type="ARBA" id="ARBA00004173"/>
    </source>
</evidence>
<keyword evidence="4 9" id="KW-0689">Ribosomal protein</keyword>
<dbReference type="PANTHER" id="PTHR34090">
    <property type="entry name" value="39S RIBOSOMAL PROTEIN L52, MITOCHONDRIAL"/>
    <property type="match status" value="1"/>
</dbReference>
<sequence>MLGINLIRNFNSSLTKIVSFSTSHSLRLDLSWRKSKKLPLNPMDRGVLTDGADYVFLDGRPTPFGTKQKRKLLLQREYAKKIIELSESLDIAKERYAKKIGKNDEEIRNVLSKKLKPKGSKNNVEK</sequence>
<evidence type="ECO:0000256" key="2">
    <source>
        <dbReference type="ARBA" id="ARBA00007232"/>
    </source>
</evidence>
<comment type="similarity">
    <text evidence="2">Belongs to the mitochondrion-specific ribosomal protein mL52 family.</text>
</comment>
<evidence type="ECO:0000313" key="9">
    <source>
        <dbReference type="EMBL" id="MBY81434.1"/>
    </source>
</evidence>
<comment type="subcellular location">
    <subcellularLocation>
        <location evidence="1">Mitochondrion</location>
    </subcellularLocation>
</comment>
<dbReference type="GO" id="GO:0005762">
    <property type="term" value="C:mitochondrial large ribosomal subunit"/>
    <property type="evidence" value="ECO:0007669"/>
    <property type="project" value="InterPro"/>
</dbReference>
<name>A0A2S2QUN6_9HEMI</name>
<gene>
    <name evidence="9" type="primary">mRpL52</name>
    <name evidence="9" type="ORF">g.179909</name>
</gene>
<dbReference type="GO" id="GO:0003735">
    <property type="term" value="F:structural constituent of ribosome"/>
    <property type="evidence" value="ECO:0007669"/>
    <property type="project" value="InterPro"/>
</dbReference>
<dbReference type="PANTHER" id="PTHR34090:SF1">
    <property type="entry name" value="LARGE RIBOSOMAL SUBUNIT PROTEIN ML52"/>
    <property type="match status" value="1"/>
</dbReference>
<keyword evidence="6" id="KW-0687">Ribonucleoprotein</keyword>
<accession>A0A2S2QUN6</accession>
<keyword evidence="5" id="KW-0496">Mitochondrion</keyword>
<dbReference type="InterPro" id="IPR034596">
    <property type="entry name" value="Ribosomal_mL52"/>
</dbReference>
<evidence type="ECO:0000256" key="4">
    <source>
        <dbReference type="ARBA" id="ARBA00022980"/>
    </source>
</evidence>
<evidence type="ECO:0000256" key="8">
    <source>
        <dbReference type="ARBA" id="ARBA00035425"/>
    </source>
</evidence>